<comment type="caution">
    <text evidence="2">The sequence shown here is derived from an EMBL/GenBank/DDBJ whole genome shotgun (WGS) entry which is preliminary data.</text>
</comment>
<keyword evidence="1" id="KW-0472">Membrane</keyword>
<protein>
    <submittedName>
        <fullName evidence="2">Uncharacterized protein</fullName>
    </submittedName>
</protein>
<organism evidence="2 3">
    <name type="scientific">Undibacterium umbellatum</name>
    <dbReference type="NCBI Taxonomy" id="2762300"/>
    <lineage>
        <taxon>Bacteria</taxon>
        <taxon>Pseudomonadati</taxon>
        <taxon>Pseudomonadota</taxon>
        <taxon>Betaproteobacteria</taxon>
        <taxon>Burkholderiales</taxon>
        <taxon>Oxalobacteraceae</taxon>
        <taxon>Undibacterium</taxon>
    </lineage>
</organism>
<reference evidence="2 3" key="1">
    <citation type="submission" date="2020-08" db="EMBL/GenBank/DDBJ databases">
        <title>Novel species isolated from subtropical streams in China.</title>
        <authorList>
            <person name="Lu H."/>
        </authorList>
    </citation>
    <scope>NUCLEOTIDE SEQUENCE [LARGE SCALE GENOMIC DNA]</scope>
    <source>
        <strain evidence="2 3">NL8W</strain>
    </source>
</reference>
<keyword evidence="1" id="KW-0812">Transmembrane</keyword>
<evidence type="ECO:0000313" key="2">
    <source>
        <dbReference type="EMBL" id="MBC3909679.1"/>
    </source>
</evidence>
<dbReference type="RefSeq" id="WP_186955198.1">
    <property type="nucleotide sequence ID" value="NZ_JACOFX010000011.1"/>
</dbReference>
<sequence length="137" mass="15912">MQTSRDYVRAYQEMHGRMPSDADFVYWSHADYRVKGSNIEYQAKDFSDELIHEFGPAPEGAYVLSFWTGNNRAASPSWAKSDSVGYVSEEDFWTYGSRWASFAMHTVWWLVLLMLATISNIKLRRLSEEKKLGLLRV</sequence>
<feature type="transmembrane region" description="Helical" evidence="1">
    <location>
        <begin position="99"/>
        <end position="121"/>
    </location>
</feature>
<proteinExistence type="predicted"/>
<evidence type="ECO:0000256" key="1">
    <source>
        <dbReference type="SAM" id="Phobius"/>
    </source>
</evidence>
<dbReference type="Proteomes" id="UP000646911">
    <property type="component" value="Unassembled WGS sequence"/>
</dbReference>
<gene>
    <name evidence="2" type="ORF">H8L47_19110</name>
</gene>
<keyword evidence="3" id="KW-1185">Reference proteome</keyword>
<dbReference type="EMBL" id="JACOFX010000011">
    <property type="protein sequence ID" value="MBC3909679.1"/>
    <property type="molecule type" value="Genomic_DNA"/>
</dbReference>
<accession>A0ABR6ZD48</accession>
<keyword evidence="1" id="KW-1133">Transmembrane helix</keyword>
<evidence type="ECO:0000313" key="3">
    <source>
        <dbReference type="Proteomes" id="UP000646911"/>
    </source>
</evidence>
<name>A0ABR6ZD48_9BURK</name>